<evidence type="ECO:0000313" key="2">
    <source>
        <dbReference type="Proteomes" id="UP000595814"/>
    </source>
</evidence>
<sequence>MPFNVRETLINVIFILLTILIALGIYYLINIGNTKVSLKNRLRLDQSYIKRVTIYILIILAVLYIFTKFPIIGSTIITIIIALVVAYLINPLVKNLEKKGLKRSYAILLVYFLVILLFAIIIILIMPKLSEQLKRLLYSLPSFFEDLFNSAYKFLKENFSENETVQNLITEAKATFTNSISSFQGKLIEGISNVGERVSGIASGLVRIVLIPIFSFYFLMDKEKYIAGFKRTIPEKHRKNIISLLKDIDKVNSQFVRGRLLMALAVGVLTAIFLFIMRIEYALVVGIITCIADIIPYVGPALGFIPAVLIAFFDSPIKALFVAVVFLLIQWVENNILAPKILGTTIGLNPMLILLCLLIGAGMFGVPGMIFSVPVVATVKVVINHYKNDVKNFFVKDENEEDNI</sequence>
<dbReference type="EMBL" id="CP066744">
    <property type="protein sequence ID" value="QQK07586.1"/>
    <property type="molecule type" value="Genomic_DNA"/>
</dbReference>
<protein>
    <submittedName>
        <fullName evidence="1">AI-2E family transporter</fullName>
    </submittedName>
</protein>
<proteinExistence type="predicted"/>
<dbReference type="Proteomes" id="UP000595814">
    <property type="component" value="Chromosome"/>
</dbReference>
<evidence type="ECO:0000313" key="1">
    <source>
        <dbReference type="EMBL" id="QQK07586.1"/>
    </source>
</evidence>
<gene>
    <name evidence="1" type="ORF">JFY71_09855</name>
</gene>
<keyword evidence="2" id="KW-1185">Reference proteome</keyword>
<reference evidence="1 2" key="1">
    <citation type="journal article" date="2022" name="Int. J. Syst. Evol. Microbiol.">
        <title>Miniphocaeibacter halophilus sp. nov., an ammonium-tolerant acetate-producing bacterium isolated from a biogas system.</title>
        <authorList>
            <person name="Schnurer A."/>
            <person name="Singh A."/>
            <person name="Bi S."/>
            <person name="Qiao W."/>
            <person name="Westerholm M."/>
        </authorList>
    </citation>
    <scope>NUCLEOTIDE SEQUENCE [LARGE SCALE GENOMIC DNA]</scope>
    <source>
        <strain evidence="1 2">AMB_01</strain>
    </source>
</reference>
<name>A0AC61MTU2_9FIRM</name>
<organism evidence="1 2">
    <name type="scientific">Miniphocaeibacter halophilus</name>
    <dbReference type="NCBI Taxonomy" id="2931922"/>
    <lineage>
        <taxon>Bacteria</taxon>
        <taxon>Bacillati</taxon>
        <taxon>Bacillota</taxon>
        <taxon>Tissierellia</taxon>
        <taxon>Tissierellales</taxon>
        <taxon>Peptoniphilaceae</taxon>
        <taxon>Miniphocaeibacter</taxon>
    </lineage>
</organism>
<accession>A0AC61MTU2</accession>